<evidence type="ECO:0000256" key="10">
    <source>
        <dbReference type="ARBA" id="ARBA00048540"/>
    </source>
</evidence>
<dbReference type="InterPro" id="IPR003374">
    <property type="entry name" value="ApbE-like_sf"/>
</dbReference>
<dbReference type="RefSeq" id="WP_266604859.1">
    <property type="nucleotide sequence ID" value="NZ_JAPHNL010000320.1"/>
</dbReference>
<dbReference type="Proteomes" id="UP001163064">
    <property type="component" value="Unassembled WGS sequence"/>
</dbReference>
<evidence type="ECO:0000256" key="6">
    <source>
        <dbReference type="ARBA" id="ARBA00022723"/>
    </source>
</evidence>
<keyword evidence="4" id="KW-0285">Flavoprotein</keyword>
<evidence type="ECO:0000256" key="4">
    <source>
        <dbReference type="ARBA" id="ARBA00022630"/>
    </source>
</evidence>
<dbReference type="Pfam" id="PF02424">
    <property type="entry name" value="ApbE"/>
    <property type="match status" value="1"/>
</dbReference>
<comment type="caution">
    <text evidence="12">The sequence shown here is derived from an EMBL/GenBank/DDBJ whole genome shotgun (WGS) entry which is preliminary data.</text>
</comment>
<feature type="region of interest" description="Disordered" evidence="11">
    <location>
        <begin position="307"/>
        <end position="358"/>
    </location>
</feature>
<keyword evidence="6" id="KW-0479">Metal-binding</keyword>
<organism evidence="12 13">
    <name type="scientific">Streptomyces beihaiensis</name>
    <dbReference type="NCBI Taxonomy" id="2984495"/>
    <lineage>
        <taxon>Bacteria</taxon>
        <taxon>Bacillati</taxon>
        <taxon>Actinomycetota</taxon>
        <taxon>Actinomycetes</taxon>
        <taxon>Kitasatosporales</taxon>
        <taxon>Streptomycetaceae</taxon>
        <taxon>Streptomyces</taxon>
    </lineage>
</organism>
<proteinExistence type="predicted"/>
<evidence type="ECO:0000256" key="1">
    <source>
        <dbReference type="ARBA" id="ARBA00001946"/>
    </source>
</evidence>
<keyword evidence="13" id="KW-1185">Reference proteome</keyword>
<feature type="compositionally biased region" description="Pro residues" evidence="11">
    <location>
        <begin position="318"/>
        <end position="328"/>
    </location>
</feature>
<evidence type="ECO:0000256" key="11">
    <source>
        <dbReference type="SAM" id="MobiDB-lite"/>
    </source>
</evidence>
<evidence type="ECO:0000256" key="2">
    <source>
        <dbReference type="ARBA" id="ARBA00011955"/>
    </source>
</evidence>
<comment type="cofactor">
    <cofactor evidence="1">
        <name>Mg(2+)</name>
        <dbReference type="ChEBI" id="CHEBI:18420"/>
    </cofactor>
</comment>
<comment type="catalytic activity">
    <reaction evidence="10">
        <text>L-threonyl-[protein] + FAD = FMN-L-threonyl-[protein] + AMP + H(+)</text>
        <dbReference type="Rhea" id="RHEA:36847"/>
        <dbReference type="Rhea" id="RHEA-COMP:11060"/>
        <dbReference type="Rhea" id="RHEA-COMP:11061"/>
        <dbReference type="ChEBI" id="CHEBI:15378"/>
        <dbReference type="ChEBI" id="CHEBI:30013"/>
        <dbReference type="ChEBI" id="CHEBI:57692"/>
        <dbReference type="ChEBI" id="CHEBI:74257"/>
        <dbReference type="ChEBI" id="CHEBI:456215"/>
        <dbReference type="EC" id="2.7.1.180"/>
    </reaction>
</comment>
<dbReference type="PANTHER" id="PTHR30040">
    <property type="entry name" value="THIAMINE BIOSYNTHESIS LIPOPROTEIN APBE"/>
    <property type="match status" value="1"/>
</dbReference>
<dbReference type="SUPFAM" id="SSF143631">
    <property type="entry name" value="ApbE-like"/>
    <property type="match status" value="1"/>
</dbReference>
<feature type="compositionally biased region" description="Low complexity" evidence="11">
    <location>
        <begin position="329"/>
        <end position="347"/>
    </location>
</feature>
<keyword evidence="7" id="KW-0274">FAD</keyword>
<dbReference type="EMBL" id="JAPHNL010000320">
    <property type="protein sequence ID" value="MCX3063700.1"/>
    <property type="molecule type" value="Genomic_DNA"/>
</dbReference>
<protein>
    <recommendedName>
        <fullName evidence="3">FAD:protein FMN transferase</fullName>
        <ecNumber evidence="2">2.7.1.180</ecNumber>
    </recommendedName>
    <alternativeName>
        <fullName evidence="9">Flavin transferase</fullName>
    </alternativeName>
</protein>
<dbReference type="Gene3D" id="3.10.520.10">
    <property type="entry name" value="ApbE-like domains"/>
    <property type="match status" value="1"/>
</dbReference>
<name>A0ABT3U667_9ACTN</name>
<evidence type="ECO:0000256" key="7">
    <source>
        <dbReference type="ARBA" id="ARBA00022827"/>
    </source>
</evidence>
<feature type="compositionally biased region" description="Low complexity" evidence="11">
    <location>
        <begin position="307"/>
        <end position="317"/>
    </location>
</feature>
<dbReference type="EC" id="2.7.1.180" evidence="2"/>
<dbReference type="GO" id="GO:0016740">
    <property type="term" value="F:transferase activity"/>
    <property type="evidence" value="ECO:0007669"/>
    <property type="project" value="UniProtKB-KW"/>
</dbReference>
<reference evidence="12" key="1">
    <citation type="submission" date="2022-10" db="EMBL/GenBank/DDBJ databases">
        <title>Streptomyces beihaiensis sp. nov., a chitin degrading actinobacterium, isolated from shrimp pond soil.</title>
        <authorList>
            <person name="Xie J."/>
            <person name="Shen N."/>
        </authorList>
    </citation>
    <scope>NUCLEOTIDE SEQUENCE</scope>
    <source>
        <strain evidence="12">GXMU-J5</strain>
    </source>
</reference>
<evidence type="ECO:0000256" key="8">
    <source>
        <dbReference type="ARBA" id="ARBA00022842"/>
    </source>
</evidence>
<sequence length="358" mass="36774">MTTRVPGPTVAEARFPALGTTAVLLVTEPSALPAAEAVLRAELDAVDRTCSRFRHDSELSRVNLGPRTTTTVSERFAEALAAALRAADLTDGAVDPTVGRAVAGLGYDRTFVSLRPDDTRPLPPPRPAPGWRRIVFDPRTRRLRLPPHTHLDLGATAKALAADRAARGAAAAAGCGVLVSLGGDLSVAGPAPEGGWRVALADDHARPAPVHGPAVAVTGGALATSGIRVRTWRRAGRTLHHIVDPATGEPATPVWRTVTVAAATCVDANTASTAAIVLGDRAVDWLRGGALPARLVGVDGRVVRVGGWPPDSDAPSPASHPAPPPAEPVVPIAPAEPATPPSSATTPYSRRPAPGGAR</sequence>
<keyword evidence="5 12" id="KW-0808">Transferase</keyword>
<dbReference type="PANTHER" id="PTHR30040:SF2">
    <property type="entry name" value="FAD:PROTEIN FMN TRANSFERASE"/>
    <property type="match status" value="1"/>
</dbReference>
<evidence type="ECO:0000313" key="12">
    <source>
        <dbReference type="EMBL" id="MCX3063700.1"/>
    </source>
</evidence>
<accession>A0ABT3U667</accession>
<evidence type="ECO:0000256" key="3">
    <source>
        <dbReference type="ARBA" id="ARBA00016337"/>
    </source>
</evidence>
<gene>
    <name evidence="12" type="ORF">OFY01_28865</name>
</gene>
<dbReference type="InterPro" id="IPR024932">
    <property type="entry name" value="ApbE"/>
</dbReference>
<evidence type="ECO:0000256" key="9">
    <source>
        <dbReference type="ARBA" id="ARBA00031306"/>
    </source>
</evidence>
<evidence type="ECO:0000256" key="5">
    <source>
        <dbReference type="ARBA" id="ARBA00022679"/>
    </source>
</evidence>
<evidence type="ECO:0000313" key="13">
    <source>
        <dbReference type="Proteomes" id="UP001163064"/>
    </source>
</evidence>
<keyword evidence="8" id="KW-0460">Magnesium</keyword>